<evidence type="ECO:0000256" key="1">
    <source>
        <dbReference type="SAM" id="SignalP"/>
    </source>
</evidence>
<reference evidence="2" key="1">
    <citation type="submission" date="2014-09" db="EMBL/GenBank/DDBJ databases">
        <authorList>
            <person name="Magalhaes I.L.F."/>
            <person name="Oliveira U."/>
            <person name="Santos F.R."/>
            <person name="Vidigal T.H.D.A."/>
            <person name="Brescovit A.D."/>
            <person name="Santos A.J."/>
        </authorList>
    </citation>
    <scope>NUCLEOTIDE SEQUENCE</scope>
    <source>
        <tissue evidence="2">Shoot tissue taken approximately 20 cm above the soil surface</tissue>
    </source>
</reference>
<sequence>MGSWGWSSGSDVHWLFLLGRGLVDFDLCGVEMSISVTVLRGTCSTVQCPLLRFISAMLSVL</sequence>
<feature type="signal peptide" evidence="1">
    <location>
        <begin position="1"/>
        <end position="21"/>
    </location>
</feature>
<accession>A0A0A9HCH7</accession>
<keyword evidence="1" id="KW-0732">Signal</keyword>
<protein>
    <submittedName>
        <fullName evidence="2">Uncharacterized protein</fullName>
    </submittedName>
</protein>
<name>A0A0A9HCH7_ARUDO</name>
<feature type="chain" id="PRO_5002048162" evidence="1">
    <location>
        <begin position="22"/>
        <end position="61"/>
    </location>
</feature>
<dbReference type="EMBL" id="GBRH01163434">
    <property type="protein sequence ID" value="JAE34462.1"/>
    <property type="molecule type" value="Transcribed_RNA"/>
</dbReference>
<organism evidence="2">
    <name type="scientific">Arundo donax</name>
    <name type="common">Giant reed</name>
    <name type="synonym">Donax arundinaceus</name>
    <dbReference type="NCBI Taxonomy" id="35708"/>
    <lineage>
        <taxon>Eukaryota</taxon>
        <taxon>Viridiplantae</taxon>
        <taxon>Streptophyta</taxon>
        <taxon>Embryophyta</taxon>
        <taxon>Tracheophyta</taxon>
        <taxon>Spermatophyta</taxon>
        <taxon>Magnoliopsida</taxon>
        <taxon>Liliopsida</taxon>
        <taxon>Poales</taxon>
        <taxon>Poaceae</taxon>
        <taxon>PACMAD clade</taxon>
        <taxon>Arundinoideae</taxon>
        <taxon>Arundineae</taxon>
        <taxon>Arundo</taxon>
    </lineage>
</organism>
<dbReference type="AlphaFoldDB" id="A0A0A9HCH7"/>
<proteinExistence type="predicted"/>
<evidence type="ECO:0000313" key="2">
    <source>
        <dbReference type="EMBL" id="JAE34462.1"/>
    </source>
</evidence>
<reference evidence="2" key="2">
    <citation type="journal article" date="2015" name="Data Brief">
        <title>Shoot transcriptome of the giant reed, Arundo donax.</title>
        <authorList>
            <person name="Barrero R.A."/>
            <person name="Guerrero F.D."/>
            <person name="Moolhuijzen P."/>
            <person name="Goolsby J.A."/>
            <person name="Tidwell J."/>
            <person name="Bellgard S.E."/>
            <person name="Bellgard M.I."/>
        </authorList>
    </citation>
    <scope>NUCLEOTIDE SEQUENCE</scope>
    <source>
        <tissue evidence="2">Shoot tissue taken approximately 20 cm above the soil surface</tissue>
    </source>
</reference>